<sequence length="708" mass="72106">MTLSPVLPAAQASAAAPRPVAKHKVGGYVKSPGRINAKPRVRTLNVLPASVDLRSYAPAVGNQGQIGSCVSWSIAHSIMGYWANRTGGVGAPYAPLYLYMRTVAAGGAPSAGTNPDHALSVATNSGVTTQADYFQGYYNYQTPPTAGQIANAANYRVSGYSRLWLGAGQTTAAKELMMQSLASGNPVAIGMPVYSNFMSLGAHTLYSTVSGTNQGGHMMAAYGYDSQGIFVRNSWGTGWGNSGDVKIAWSYVLGKVDAAYTVNGINTPAQATPIAPTVARLSVLKGSKLGGTQVTLTGSGMDSVTGVTFGGVPATNLTPTTTNGTTTLTVTTPPGAVGTTVDVVATNPAGSSAVTATSKFLYTPPSPELSSLSTNSTVIFGGERITMTGGQFATGVKVMVGAKYATGIVITSPTQLSFLAPAQVAGTYPVKALNTYGASAMTNLTYVNPPPPTVATVVPSTVMYYKSTPVLLTGANLTGATLVTLGGYKVAFTKVSATQLKVTVPVKNPGTYSLQVTTPGGTVTVATPITSVVPAAPTVTGLSVTSANIGAPSTVVLVNGTNLTDASKVYVGGVAVTFARVSDTQVKATLAKRYAGGYYVQVQTPGGLSPATSAGVFTYFTPAAPTVGALSVTSTSITKSSTVVYVNGANLSYATKVYVGGVAVGFTKISDTQIKATLGKRYAGNYYVQVQTPGGLSGASQAGVFRYV</sequence>
<dbReference type="InterPro" id="IPR052387">
    <property type="entry name" value="Fibrocystin"/>
</dbReference>
<protein>
    <recommendedName>
        <fullName evidence="6">Peptidase C1A papain C-terminal domain-containing protein</fullName>
    </recommendedName>
</protein>
<dbReference type="Pfam" id="PF00112">
    <property type="entry name" value="Peptidase_C1"/>
    <property type="match status" value="1"/>
</dbReference>
<evidence type="ECO:0000259" key="2">
    <source>
        <dbReference type="SMART" id="SM00429"/>
    </source>
</evidence>
<organism evidence="4 5">
    <name type="scientific">Pilimelia columellifera subsp. columellifera</name>
    <dbReference type="NCBI Taxonomy" id="706583"/>
    <lineage>
        <taxon>Bacteria</taxon>
        <taxon>Bacillati</taxon>
        <taxon>Actinomycetota</taxon>
        <taxon>Actinomycetes</taxon>
        <taxon>Micromonosporales</taxon>
        <taxon>Micromonosporaceae</taxon>
        <taxon>Pilimelia</taxon>
    </lineage>
</organism>
<dbReference type="Pfam" id="PF01833">
    <property type="entry name" value="TIG"/>
    <property type="match status" value="5"/>
</dbReference>
<dbReference type="SUPFAM" id="SSF54001">
    <property type="entry name" value="Cysteine proteinases"/>
    <property type="match status" value="1"/>
</dbReference>
<gene>
    <name evidence="4" type="ORF">GCM10010201_09820</name>
</gene>
<dbReference type="InterPro" id="IPR014756">
    <property type="entry name" value="Ig_E-set"/>
</dbReference>
<dbReference type="CDD" id="cd00603">
    <property type="entry name" value="IPT_PCSR"/>
    <property type="match status" value="1"/>
</dbReference>
<name>A0ABN3N6U3_9ACTN</name>
<feature type="domain" description="Peptidase C1A papain C-terminal" evidence="3">
    <location>
        <begin position="47"/>
        <end position="265"/>
    </location>
</feature>
<keyword evidence="1" id="KW-0732">Signal</keyword>
<dbReference type="Proteomes" id="UP001499978">
    <property type="component" value="Unassembled WGS sequence"/>
</dbReference>
<dbReference type="Gene3D" id="2.60.40.10">
    <property type="entry name" value="Immunoglobulins"/>
    <property type="match status" value="5"/>
</dbReference>
<dbReference type="InterPro" id="IPR002909">
    <property type="entry name" value="IPT_dom"/>
</dbReference>
<accession>A0ABN3N6U3</accession>
<feature type="domain" description="IPT/TIG" evidence="2">
    <location>
        <begin position="275"/>
        <end position="363"/>
    </location>
</feature>
<dbReference type="InterPro" id="IPR000668">
    <property type="entry name" value="Peptidase_C1A_C"/>
</dbReference>
<evidence type="ECO:0008006" key="6">
    <source>
        <dbReference type="Google" id="ProtNLM"/>
    </source>
</evidence>
<dbReference type="SMART" id="SM00645">
    <property type="entry name" value="Pept_C1"/>
    <property type="match status" value="1"/>
</dbReference>
<keyword evidence="5" id="KW-1185">Reference proteome</keyword>
<reference evidence="4 5" key="1">
    <citation type="journal article" date="2019" name="Int. J. Syst. Evol. Microbiol.">
        <title>The Global Catalogue of Microorganisms (GCM) 10K type strain sequencing project: providing services to taxonomists for standard genome sequencing and annotation.</title>
        <authorList>
            <consortium name="The Broad Institute Genomics Platform"/>
            <consortium name="The Broad Institute Genome Sequencing Center for Infectious Disease"/>
            <person name="Wu L."/>
            <person name="Ma J."/>
        </authorList>
    </citation>
    <scope>NUCLEOTIDE SEQUENCE [LARGE SCALE GENOMIC DNA]</scope>
    <source>
        <strain evidence="4 5">JCM 3367</strain>
    </source>
</reference>
<evidence type="ECO:0000256" key="1">
    <source>
        <dbReference type="ARBA" id="ARBA00022729"/>
    </source>
</evidence>
<dbReference type="SMART" id="SM00429">
    <property type="entry name" value="IPT"/>
    <property type="match status" value="2"/>
</dbReference>
<dbReference type="EMBL" id="BAAARY010000003">
    <property type="protein sequence ID" value="GAA2515475.1"/>
    <property type="molecule type" value="Genomic_DNA"/>
</dbReference>
<evidence type="ECO:0000313" key="4">
    <source>
        <dbReference type="EMBL" id="GAA2515475.1"/>
    </source>
</evidence>
<dbReference type="InterPro" id="IPR013783">
    <property type="entry name" value="Ig-like_fold"/>
</dbReference>
<dbReference type="PANTHER" id="PTHR46769">
    <property type="entry name" value="POLYCYSTIC KIDNEY AND HEPATIC DISEASE 1 (AUTOSOMAL RECESSIVE)-LIKE 1"/>
    <property type="match status" value="1"/>
</dbReference>
<evidence type="ECO:0000259" key="3">
    <source>
        <dbReference type="SMART" id="SM00645"/>
    </source>
</evidence>
<comment type="caution">
    <text evidence="4">The sequence shown here is derived from an EMBL/GenBank/DDBJ whole genome shotgun (WGS) entry which is preliminary data.</text>
</comment>
<evidence type="ECO:0000313" key="5">
    <source>
        <dbReference type="Proteomes" id="UP001499978"/>
    </source>
</evidence>
<dbReference type="CDD" id="cd00102">
    <property type="entry name" value="IPT"/>
    <property type="match status" value="1"/>
</dbReference>
<dbReference type="Gene3D" id="3.90.70.10">
    <property type="entry name" value="Cysteine proteinases"/>
    <property type="match status" value="1"/>
</dbReference>
<dbReference type="PANTHER" id="PTHR46769:SF2">
    <property type="entry name" value="FIBROCYSTIN-L ISOFORM 2 PRECURSOR-RELATED"/>
    <property type="match status" value="1"/>
</dbReference>
<dbReference type="InterPro" id="IPR038765">
    <property type="entry name" value="Papain-like_cys_pep_sf"/>
</dbReference>
<proteinExistence type="predicted"/>
<dbReference type="CDD" id="cd02619">
    <property type="entry name" value="Peptidase_C1"/>
    <property type="match status" value="1"/>
</dbReference>
<feature type="domain" description="IPT/TIG" evidence="2">
    <location>
        <begin position="366"/>
        <end position="447"/>
    </location>
</feature>
<dbReference type="SUPFAM" id="SSF81296">
    <property type="entry name" value="E set domains"/>
    <property type="match status" value="5"/>
</dbReference>